<protein>
    <submittedName>
        <fullName evidence="3">Cytochrome P450</fullName>
    </submittedName>
</protein>
<evidence type="ECO:0000313" key="4">
    <source>
        <dbReference type="Proteomes" id="UP001596504"/>
    </source>
</evidence>
<proteinExistence type="inferred from homology"/>
<dbReference type="Gene3D" id="1.10.630.10">
    <property type="entry name" value="Cytochrome P450"/>
    <property type="match status" value="1"/>
</dbReference>
<keyword evidence="2" id="KW-0560">Oxidoreductase</keyword>
<dbReference type="PANTHER" id="PTHR46696">
    <property type="entry name" value="P450, PUTATIVE (EUROFUNG)-RELATED"/>
    <property type="match status" value="1"/>
</dbReference>
<evidence type="ECO:0000313" key="3">
    <source>
        <dbReference type="EMBL" id="MFC7340531.1"/>
    </source>
</evidence>
<dbReference type="Proteomes" id="UP001596504">
    <property type="component" value="Unassembled WGS sequence"/>
</dbReference>
<dbReference type="InterPro" id="IPR036396">
    <property type="entry name" value="Cyt_P450_sf"/>
</dbReference>
<gene>
    <name evidence="3" type="ORF">ACFQRI_03840</name>
</gene>
<keyword evidence="4" id="KW-1185">Reference proteome</keyword>
<dbReference type="RefSeq" id="WP_380664420.1">
    <property type="nucleotide sequence ID" value="NZ_JBHTCJ010000001.1"/>
</dbReference>
<dbReference type="PROSITE" id="PS00086">
    <property type="entry name" value="CYTOCHROME_P450"/>
    <property type="match status" value="1"/>
</dbReference>
<dbReference type="InterPro" id="IPR017972">
    <property type="entry name" value="Cyt_P450_CS"/>
</dbReference>
<keyword evidence="2" id="KW-0479">Metal-binding</keyword>
<sequence length="169" mass="18330">MVTTREFINLAAWHLFTDDALRERYLAAEEADRIAVLHELLRLEPVVSNLKRRTTAEVVLPGADGQQITLPAGETVDVEVTATNLDVEAMGELPLSICPGRELNEATAPGMSFGDGAHRCPGNNIAMLETDVFLTRLFALPGVRMVSEPRVSFNDAIGGYVLRGLVVAT</sequence>
<dbReference type="EMBL" id="JBHTCJ010000001">
    <property type="protein sequence ID" value="MFC7340531.1"/>
    <property type="molecule type" value="Genomic_DNA"/>
</dbReference>
<comment type="caution">
    <text evidence="3">The sequence shown here is derived from an EMBL/GenBank/DDBJ whole genome shotgun (WGS) entry which is preliminary data.</text>
</comment>
<keyword evidence="2" id="KW-0503">Monooxygenase</keyword>
<keyword evidence="2" id="KW-0349">Heme</keyword>
<accession>A0ABW2LDE4</accession>
<dbReference type="Pfam" id="PF00067">
    <property type="entry name" value="p450"/>
    <property type="match status" value="1"/>
</dbReference>
<dbReference type="SUPFAM" id="SSF48264">
    <property type="entry name" value="Cytochrome P450"/>
    <property type="match status" value="1"/>
</dbReference>
<dbReference type="PANTHER" id="PTHR46696:SF1">
    <property type="entry name" value="CYTOCHROME P450 YJIB-RELATED"/>
    <property type="match status" value="1"/>
</dbReference>
<evidence type="ECO:0000256" key="1">
    <source>
        <dbReference type="ARBA" id="ARBA00010617"/>
    </source>
</evidence>
<evidence type="ECO:0000256" key="2">
    <source>
        <dbReference type="RuleBase" id="RU000461"/>
    </source>
</evidence>
<keyword evidence="2" id="KW-0408">Iron</keyword>
<organism evidence="3 4">
    <name type="scientific">Saccharopolyspora griseoalba</name>
    <dbReference type="NCBI Taxonomy" id="1431848"/>
    <lineage>
        <taxon>Bacteria</taxon>
        <taxon>Bacillati</taxon>
        <taxon>Actinomycetota</taxon>
        <taxon>Actinomycetes</taxon>
        <taxon>Pseudonocardiales</taxon>
        <taxon>Pseudonocardiaceae</taxon>
        <taxon>Saccharopolyspora</taxon>
    </lineage>
</organism>
<comment type="similarity">
    <text evidence="1 2">Belongs to the cytochrome P450 family.</text>
</comment>
<dbReference type="InterPro" id="IPR001128">
    <property type="entry name" value="Cyt_P450"/>
</dbReference>
<name>A0ABW2LDE4_9PSEU</name>
<reference evidence="4" key="1">
    <citation type="journal article" date="2019" name="Int. J. Syst. Evol. Microbiol.">
        <title>The Global Catalogue of Microorganisms (GCM) 10K type strain sequencing project: providing services to taxonomists for standard genome sequencing and annotation.</title>
        <authorList>
            <consortium name="The Broad Institute Genomics Platform"/>
            <consortium name="The Broad Institute Genome Sequencing Center for Infectious Disease"/>
            <person name="Wu L."/>
            <person name="Ma J."/>
        </authorList>
    </citation>
    <scope>NUCLEOTIDE SEQUENCE [LARGE SCALE GENOMIC DNA]</scope>
    <source>
        <strain evidence="4">WLHS5</strain>
    </source>
</reference>
<dbReference type="CDD" id="cd00302">
    <property type="entry name" value="cytochrome_P450"/>
    <property type="match status" value="1"/>
</dbReference>